<protein>
    <recommendedName>
        <fullName evidence="2">Peptidase C1A papain C-terminal domain-containing protein</fullName>
    </recommendedName>
</protein>
<dbReference type="InterPro" id="IPR025660">
    <property type="entry name" value="Pept_his_AS"/>
</dbReference>
<dbReference type="PROSITE" id="PS00639">
    <property type="entry name" value="THIOL_PROTEASE_HIS"/>
    <property type="match status" value="1"/>
</dbReference>
<dbReference type="CDD" id="cd02619">
    <property type="entry name" value="Peptidase_C1"/>
    <property type="match status" value="1"/>
</dbReference>
<accession>A0A2D0MZL4</accession>
<dbReference type="Proteomes" id="UP000223913">
    <property type="component" value="Unassembled WGS sequence"/>
</dbReference>
<reference evidence="3 4" key="1">
    <citation type="submission" date="2017-10" db="EMBL/GenBank/DDBJ databases">
        <title>The draft genome sequence of Lewinella nigricans NBRC 102662.</title>
        <authorList>
            <person name="Wang K."/>
        </authorList>
    </citation>
    <scope>NUCLEOTIDE SEQUENCE [LARGE SCALE GENOMIC DNA]</scope>
    <source>
        <strain evidence="3 4">NBRC 102662</strain>
    </source>
</reference>
<evidence type="ECO:0000256" key="1">
    <source>
        <dbReference type="ARBA" id="ARBA00008455"/>
    </source>
</evidence>
<comment type="similarity">
    <text evidence="1">Belongs to the peptidase C1 family.</text>
</comment>
<dbReference type="GO" id="GO:0006508">
    <property type="term" value="P:proteolysis"/>
    <property type="evidence" value="ECO:0007669"/>
    <property type="project" value="InterPro"/>
</dbReference>
<dbReference type="InterPro" id="IPR000668">
    <property type="entry name" value="Peptidase_C1A_C"/>
</dbReference>
<dbReference type="AlphaFoldDB" id="A0A2D0MZL4"/>
<comment type="caution">
    <text evidence="3">The sequence shown here is derived from an EMBL/GenBank/DDBJ whole genome shotgun (WGS) entry which is preliminary data.</text>
</comment>
<evidence type="ECO:0000313" key="3">
    <source>
        <dbReference type="EMBL" id="PHN01685.1"/>
    </source>
</evidence>
<dbReference type="InterPro" id="IPR038765">
    <property type="entry name" value="Papain-like_cys_pep_sf"/>
</dbReference>
<evidence type="ECO:0000313" key="4">
    <source>
        <dbReference type="Proteomes" id="UP000223913"/>
    </source>
</evidence>
<organism evidence="3 4">
    <name type="scientific">Flavilitoribacter nigricans (strain ATCC 23147 / DSM 23189 / NBRC 102662 / NCIMB 1420 / SS-2)</name>
    <name type="common">Lewinella nigricans</name>
    <dbReference type="NCBI Taxonomy" id="1122177"/>
    <lineage>
        <taxon>Bacteria</taxon>
        <taxon>Pseudomonadati</taxon>
        <taxon>Bacteroidota</taxon>
        <taxon>Saprospiria</taxon>
        <taxon>Saprospirales</taxon>
        <taxon>Lewinellaceae</taxon>
        <taxon>Flavilitoribacter</taxon>
    </lineage>
</organism>
<feature type="domain" description="Peptidase C1A papain C-terminal" evidence="2">
    <location>
        <begin position="80"/>
        <end position="302"/>
    </location>
</feature>
<dbReference type="GO" id="GO:0008234">
    <property type="term" value="F:cysteine-type peptidase activity"/>
    <property type="evidence" value="ECO:0007669"/>
    <property type="project" value="InterPro"/>
</dbReference>
<dbReference type="SUPFAM" id="SSF54001">
    <property type="entry name" value="Cysteine proteinases"/>
    <property type="match status" value="1"/>
</dbReference>
<keyword evidence="4" id="KW-1185">Reference proteome</keyword>
<dbReference type="EMBL" id="PDUD01000050">
    <property type="protein sequence ID" value="PHN01685.1"/>
    <property type="molecule type" value="Genomic_DNA"/>
</dbReference>
<proteinExistence type="inferred from homology"/>
<dbReference type="Pfam" id="PF00112">
    <property type="entry name" value="Peptidase_C1"/>
    <property type="match status" value="1"/>
</dbReference>
<name>A0A2D0MZL4_FLAN2</name>
<evidence type="ECO:0000259" key="2">
    <source>
        <dbReference type="SMART" id="SM00645"/>
    </source>
</evidence>
<dbReference type="SMART" id="SM00645">
    <property type="entry name" value="Pept_C1"/>
    <property type="match status" value="1"/>
</dbReference>
<dbReference type="InterPro" id="IPR013128">
    <property type="entry name" value="Peptidase_C1A"/>
</dbReference>
<dbReference type="Gene3D" id="3.90.70.10">
    <property type="entry name" value="Cysteine proteinases"/>
    <property type="match status" value="1"/>
</dbReference>
<sequence>MAGSRQKKTFSWVHPDACQHITAKAHAIMKKIIWFSSLFLLVLSMPAMAQEPATGLLFDDEVYDTLSRMPAYDGSKDLDLPVRVDLSPFCPEVRNQGDIFSCVGWAVGYGALTIRRAIRAGWTDKTTITANAYSALFIYNQIREGSCRQGSRLSAAMELLQTTGDCPANVFDFNVEDCEKQPAPAVIEMARRDTISDYLTLFGRKDNAQTKIWKVKRALAQKEPVIIGMEIRQNFYQLSDATFWWPDLGNTNPAGGHAMTVVGYDDEVQAFLLFNSWGTSWGDKGYIRVKYEHFAEYCKYAYILIGSLGSAPQTATTPNAPAPVRELVKMAGSSQLKHLTGVSGGEPIFKNTALAGEQGLYRTRQQWTTGQLFQLSAATRSSNIYLYAFTVDQGGQVHIHWPRKGSLNKKFAGTNESALVVEPESRVTIPGPNKALRISRPGRDVLYILFSKRKIRGLKFICTRMAESNDQPMQRLQQLMGKHLIPPSDIEYGKNLAIFAARTRSEGYIVPLILIADSAESR</sequence>
<gene>
    <name evidence="3" type="ORF">CRP01_35650</name>
</gene>
<dbReference type="PANTHER" id="PTHR12411">
    <property type="entry name" value="CYSTEINE PROTEASE FAMILY C1-RELATED"/>
    <property type="match status" value="1"/>
</dbReference>